<dbReference type="Pfam" id="PF00175">
    <property type="entry name" value="NAD_binding_1"/>
    <property type="match status" value="1"/>
</dbReference>
<dbReference type="STRING" id="289078.A0A2X0KHT6"/>
<evidence type="ECO:0000313" key="22">
    <source>
        <dbReference type="Proteomes" id="UP000249723"/>
    </source>
</evidence>
<feature type="domain" description="FAD-binding FR-type" evidence="20">
    <location>
        <begin position="702"/>
        <end position="828"/>
    </location>
</feature>
<evidence type="ECO:0000256" key="6">
    <source>
        <dbReference type="ARBA" id="ARBA00011738"/>
    </source>
</evidence>
<reference evidence="22" key="1">
    <citation type="submission" date="2016-10" db="EMBL/GenBank/DDBJ databases">
        <authorList>
            <person name="Jeantristanb JTB J.-T."/>
            <person name="Ricardo R."/>
        </authorList>
    </citation>
    <scope>NUCLEOTIDE SEQUENCE [LARGE SCALE GENOMIC DNA]</scope>
</reference>
<evidence type="ECO:0000256" key="8">
    <source>
        <dbReference type="ARBA" id="ARBA00015499"/>
    </source>
</evidence>
<dbReference type="InterPro" id="IPR014756">
    <property type="entry name" value="Ig_E-set"/>
</dbReference>
<comment type="catalytic activity">
    <reaction evidence="17">
        <text>nitrite + NADP(+) + H2O = nitrate + NADPH + H(+)</text>
        <dbReference type="Rhea" id="RHEA:19061"/>
        <dbReference type="ChEBI" id="CHEBI:15377"/>
        <dbReference type="ChEBI" id="CHEBI:15378"/>
        <dbReference type="ChEBI" id="CHEBI:16301"/>
        <dbReference type="ChEBI" id="CHEBI:17632"/>
        <dbReference type="ChEBI" id="CHEBI:57783"/>
        <dbReference type="ChEBI" id="CHEBI:58349"/>
        <dbReference type="EC" id="1.7.1.3"/>
    </reaction>
</comment>
<dbReference type="SUPFAM" id="SSF63380">
    <property type="entry name" value="Riboflavin synthase domain-like"/>
    <property type="match status" value="1"/>
</dbReference>
<accession>A0A2X0KHT6</accession>
<dbReference type="Proteomes" id="UP000249723">
    <property type="component" value="Unassembled WGS sequence"/>
</dbReference>
<feature type="region of interest" description="Disordered" evidence="18">
    <location>
        <begin position="1"/>
        <end position="63"/>
    </location>
</feature>
<dbReference type="InterPro" id="IPR022407">
    <property type="entry name" value="OxRdtase_Mopterin_BS"/>
</dbReference>
<organism evidence="21 22">
    <name type="scientific">Microbotryum saponariae</name>
    <dbReference type="NCBI Taxonomy" id="289078"/>
    <lineage>
        <taxon>Eukaryota</taxon>
        <taxon>Fungi</taxon>
        <taxon>Dikarya</taxon>
        <taxon>Basidiomycota</taxon>
        <taxon>Pucciniomycotina</taxon>
        <taxon>Microbotryomycetes</taxon>
        <taxon>Microbotryales</taxon>
        <taxon>Microbotryaceae</taxon>
        <taxon>Microbotryum</taxon>
    </lineage>
</organism>
<dbReference type="PROSITE" id="PS50255">
    <property type="entry name" value="CYTOCHROME_B5_2"/>
    <property type="match status" value="1"/>
</dbReference>
<dbReference type="Pfam" id="PF03404">
    <property type="entry name" value="Mo-co_dimer"/>
    <property type="match status" value="1"/>
</dbReference>
<dbReference type="FunFam" id="3.90.420.10:FF:000003">
    <property type="entry name" value="Nitrate reductase"/>
    <property type="match status" value="1"/>
</dbReference>
<keyword evidence="16" id="KW-0534">Nitrate assimilation</keyword>
<dbReference type="SUPFAM" id="SSF81296">
    <property type="entry name" value="E set domains"/>
    <property type="match status" value="1"/>
</dbReference>
<dbReference type="EMBL" id="FMWP01000012">
    <property type="protein sequence ID" value="SCZ88119.1"/>
    <property type="molecule type" value="Genomic_DNA"/>
</dbReference>
<dbReference type="SUPFAM" id="SSF52343">
    <property type="entry name" value="Ferredoxin reductase-like, C-terminal NADP-linked domain"/>
    <property type="match status" value="1"/>
</dbReference>
<evidence type="ECO:0000259" key="20">
    <source>
        <dbReference type="PROSITE" id="PS51384"/>
    </source>
</evidence>
<keyword evidence="10" id="KW-0349">Heme</keyword>
<comment type="similarity">
    <text evidence="5">Belongs to the nitrate reductase family.</text>
</comment>
<evidence type="ECO:0000256" key="1">
    <source>
        <dbReference type="ARBA" id="ARBA00001924"/>
    </source>
</evidence>
<comment type="cofactor">
    <cofactor evidence="3">
        <name>FAD</name>
        <dbReference type="ChEBI" id="CHEBI:57692"/>
    </cofactor>
</comment>
<dbReference type="CDD" id="cd06183">
    <property type="entry name" value="cyt_b5_reduct_like"/>
    <property type="match status" value="1"/>
</dbReference>
<dbReference type="GO" id="GO:0008482">
    <property type="term" value="F:sulfite oxidase activity"/>
    <property type="evidence" value="ECO:0007669"/>
    <property type="project" value="TreeGrafter"/>
</dbReference>
<dbReference type="PROSITE" id="PS00191">
    <property type="entry name" value="CYTOCHROME_B5_1"/>
    <property type="match status" value="1"/>
</dbReference>
<evidence type="ECO:0000256" key="4">
    <source>
        <dbReference type="ARBA" id="ARBA00003838"/>
    </source>
</evidence>
<keyword evidence="15" id="KW-0408">Iron</keyword>
<keyword evidence="9" id="KW-0500">Molybdenum</keyword>
<dbReference type="SMART" id="SM01117">
    <property type="entry name" value="Cyt-b5"/>
    <property type="match status" value="1"/>
</dbReference>
<dbReference type="PANTHER" id="PTHR19372">
    <property type="entry name" value="SULFITE REDUCTASE"/>
    <property type="match status" value="1"/>
</dbReference>
<dbReference type="Gene3D" id="2.40.30.10">
    <property type="entry name" value="Translation factors"/>
    <property type="match status" value="1"/>
</dbReference>
<feature type="compositionally biased region" description="Low complexity" evidence="18">
    <location>
        <begin position="20"/>
        <end position="38"/>
    </location>
</feature>
<dbReference type="Gene3D" id="3.10.120.10">
    <property type="entry name" value="Cytochrome b5-like heme/steroid binding domain"/>
    <property type="match status" value="1"/>
</dbReference>
<evidence type="ECO:0000256" key="16">
    <source>
        <dbReference type="ARBA" id="ARBA00023063"/>
    </source>
</evidence>
<dbReference type="GO" id="GO:0050464">
    <property type="term" value="F:nitrate reductase (NADPH) activity"/>
    <property type="evidence" value="ECO:0007669"/>
    <property type="project" value="UniProtKB-EC"/>
</dbReference>
<dbReference type="Gene3D" id="2.60.40.650">
    <property type="match status" value="1"/>
</dbReference>
<keyword evidence="13" id="KW-0274">FAD</keyword>
<dbReference type="PRINTS" id="PR00363">
    <property type="entry name" value="CYTOCHROMEB5"/>
</dbReference>
<dbReference type="InterPro" id="IPR001199">
    <property type="entry name" value="Cyt_B5-like_heme/steroid-bd"/>
</dbReference>
<evidence type="ECO:0000256" key="15">
    <source>
        <dbReference type="ARBA" id="ARBA00023004"/>
    </source>
</evidence>
<comment type="cofactor">
    <cofactor evidence="1">
        <name>Mo-molybdopterin</name>
        <dbReference type="ChEBI" id="CHEBI:71302"/>
    </cofactor>
</comment>
<dbReference type="PROSITE" id="PS00559">
    <property type="entry name" value="MOLYBDOPTERIN_EUK"/>
    <property type="match status" value="1"/>
</dbReference>
<dbReference type="Pfam" id="PF00173">
    <property type="entry name" value="Cyt-b5"/>
    <property type="match status" value="1"/>
</dbReference>
<gene>
    <name evidence="21" type="ORF">BZ3500_MVSOF-1268-A1-R1_CHR2-1G04201</name>
</gene>
<dbReference type="InterPro" id="IPR001433">
    <property type="entry name" value="OxRdtase_FAD/NAD-bd"/>
</dbReference>
<dbReference type="PRINTS" id="PR00407">
    <property type="entry name" value="EUMOPTERIN"/>
</dbReference>
<dbReference type="InterPro" id="IPR017938">
    <property type="entry name" value="Riboflavin_synthase-like_b-brl"/>
</dbReference>
<feature type="compositionally biased region" description="Polar residues" evidence="18">
    <location>
        <begin position="1"/>
        <end position="12"/>
    </location>
</feature>
<dbReference type="Pfam" id="PF00970">
    <property type="entry name" value="FAD_binding_6"/>
    <property type="match status" value="1"/>
</dbReference>
<dbReference type="InterPro" id="IPR036400">
    <property type="entry name" value="Cyt_B5-like_heme/steroid_sf"/>
</dbReference>
<comment type="subunit">
    <text evidence="6">Homodimer.</text>
</comment>
<dbReference type="PRINTS" id="PR00406">
    <property type="entry name" value="CYTB5RDTASE"/>
</dbReference>
<feature type="domain" description="Cytochrome b5 heme-binding" evidence="19">
    <location>
        <begin position="603"/>
        <end position="678"/>
    </location>
</feature>
<feature type="compositionally biased region" description="Polar residues" evidence="18">
    <location>
        <begin position="39"/>
        <end position="51"/>
    </location>
</feature>
<evidence type="ECO:0000256" key="3">
    <source>
        <dbReference type="ARBA" id="ARBA00001974"/>
    </source>
</evidence>
<dbReference type="SUPFAM" id="SSF55856">
    <property type="entry name" value="Cytochrome b5-like heme/steroid binding domain"/>
    <property type="match status" value="1"/>
</dbReference>
<dbReference type="PANTHER" id="PTHR19372:SF7">
    <property type="entry name" value="SULFITE OXIDASE, MITOCHONDRIAL"/>
    <property type="match status" value="1"/>
</dbReference>
<dbReference type="Gene3D" id="3.90.420.10">
    <property type="entry name" value="Oxidoreductase, molybdopterin-binding domain"/>
    <property type="match status" value="1"/>
</dbReference>
<dbReference type="GO" id="GO:0043546">
    <property type="term" value="F:molybdopterin cofactor binding"/>
    <property type="evidence" value="ECO:0007669"/>
    <property type="project" value="InterPro"/>
</dbReference>
<dbReference type="PROSITE" id="PS51384">
    <property type="entry name" value="FAD_FR"/>
    <property type="match status" value="1"/>
</dbReference>
<dbReference type="Pfam" id="PF00174">
    <property type="entry name" value="Oxidored_molyb"/>
    <property type="match status" value="1"/>
</dbReference>
<dbReference type="Gene3D" id="3.40.50.80">
    <property type="entry name" value="Nucleotide-binding domain of ferredoxin-NADP reductase (FNR) module"/>
    <property type="match status" value="1"/>
</dbReference>
<evidence type="ECO:0000256" key="14">
    <source>
        <dbReference type="ARBA" id="ARBA00023002"/>
    </source>
</evidence>
<dbReference type="AlphaFoldDB" id="A0A2X0KHT6"/>
<evidence type="ECO:0000256" key="11">
    <source>
        <dbReference type="ARBA" id="ARBA00022630"/>
    </source>
</evidence>
<keyword evidence="22" id="KW-1185">Reference proteome</keyword>
<dbReference type="InterPro" id="IPR018506">
    <property type="entry name" value="Cyt_B5_heme-BS"/>
</dbReference>
<evidence type="ECO:0000256" key="12">
    <source>
        <dbReference type="ARBA" id="ARBA00022723"/>
    </source>
</evidence>
<dbReference type="SUPFAM" id="SSF56524">
    <property type="entry name" value="Oxidoreductase molybdopterin-binding domain"/>
    <property type="match status" value="1"/>
</dbReference>
<evidence type="ECO:0000256" key="5">
    <source>
        <dbReference type="ARBA" id="ARBA00006253"/>
    </source>
</evidence>
<evidence type="ECO:0000256" key="10">
    <source>
        <dbReference type="ARBA" id="ARBA00022617"/>
    </source>
</evidence>
<keyword evidence="11" id="KW-0285">Flavoprotein</keyword>
<evidence type="ECO:0000256" key="13">
    <source>
        <dbReference type="ARBA" id="ARBA00022827"/>
    </source>
</evidence>
<keyword evidence="12" id="KW-0479">Metal-binding</keyword>
<evidence type="ECO:0000256" key="7">
    <source>
        <dbReference type="ARBA" id="ARBA00012673"/>
    </source>
</evidence>
<evidence type="ECO:0000256" key="9">
    <source>
        <dbReference type="ARBA" id="ARBA00022505"/>
    </source>
</evidence>
<dbReference type="GO" id="GO:0006790">
    <property type="term" value="P:sulfur compound metabolic process"/>
    <property type="evidence" value="ECO:0007669"/>
    <property type="project" value="TreeGrafter"/>
</dbReference>
<dbReference type="InterPro" id="IPR036374">
    <property type="entry name" value="OxRdtase_Mopterin-bd_sf"/>
</dbReference>
<evidence type="ECO:0000256" key="2">
    <source>
        <dbReference type="ARBA" id="ARBA00001971"/>
    </source>
</evidence>
<name>A0A2X0KHT6_9BASI</name>
<protein>
    <recommendedName>
        <fullName evidence="8">Nitrate reductase [NADPH]</fullName>
        <ecNumber evidence="7">1.7.1.3</ecNumber>
    </recommendedName>
</protein>
<dbReference type="OrthoDB" id="432685at2759"/>
<dbReference type="GO" id="GO:0042128">
    <property type="term" value="P:nitrate assimilation"/>
    <property type="evidence" value="ECO:0007669"/>
    <property type="project" value="UniProtKB-KW"/>
</dbReference>
<evidence type="ECO:0000256" key="17">
    <source>
        <dbReference type="ARBA" id="ARBA00049155"/>
    </source>
</evidence>
<dbReference type="InterPro" id="IPR008333">
    <property type="entry name" value="Cbr1-like_FAD-bd_dom"/>
</dbReference>
<dbReference type="InterPro" id="IPR039261">
    <property type="entry name" value="FNR_nucleotide-bd"/>
</dbReference>
<evidence type="ECO:0000259" key="19">
    <source>
        <dbReference type="PROSITE" id="PS50255"/>
    </source>
</evidence>
<dbReference type="EC" id="1.7.1.3" evidence="7"/>
<dbReference type="GO" id="GO:0030151">
    <property type="term" value="F:molybdenum ion binding"/>
    <property type="evidence" value="ECO:0007669"/>
    <property type="project" value="InterPro"/>
</dbReference>
<dbReference type="InterPro" id="IPR017927">
    <property type="entry name" value="FAD-bd_FR_type"/>
</dbReference>
<comment type="function">
    <text evidence="4">Nitrate reductase is a key enzyme involved in the first step of nitrate assimilation in plants, fungi and bacteria.</text>
</comment>
<comment type="cofactor">
    <cofactor evidence="2">
        <name>heme</name>
        <dbReference type="ChEBI" id="CHEBI:30413"/>
    </cofactor>
</comment>
<evidence type="ECO:0000256" key="18">
    <source>
        <dbReference type="SAM" id="MobiDB-lite"/>
    </source>
</evidence>
<dbReference type="GO" id="GO:0020037">
    <property type="term" value="F:heme binding"/>
    <property type="evidence" value="ECO:0007669"/>
    <property type="project" value="InterPro"/>
</dbReference>
<dbReference type="InterPro" id="IPR008335">
    <property type="entry name" value="Mopterin_OxRdtase_euk"/>
</dbReference>
<proteinExistence type="inferred from homology"/>
<keyword evidence="14" id="KW-0560">Oxidoreductase</keyword>
<dbReference type="InterPro" id="IPR005066">
    <property type="entry name" value="MoCF_OxRdtse_dimer"/>
</dbReference>
<evidence type="ECO:0000313" key="21">
    <source>
        <dbReference type="EMBL" id="SCZ88119.1"/>
    </source>
</evidence>
<sequence>MSSASFPSLTSSEDLESQDSAASTAPTSLAATPAPSSPKQSSNALSFTECRTSAPKEPDHFNSLPSPFYPASLLSADEKQEHLLPALPLQYPALPATTRPEQPCDTDRGTPDEWIVRDEKLVRLTGKWPFNCEPPLPDLWNSGFLTPTRLFYVRNHGVVPKVSRQDAEAWTFDIGGLVKRPCTLSLADLLDPSRFNALTLPVTLVCAGNRRKEQNVVRKSLGFSWGAAGLSTALFTGVYLADVLDYVCPQNEGKIGQPGFKRAEHVIFEGAEDLPNGKYGTSQRLRWARLREKGMMLAWAMNGEALEPDHGYPLRLVVPGQIGGRSVKWLKKIIVSDKESDHHLHYWDNKVLPTTLMPEQARSERQWWYDPRPDAPRYIINDLNTNSAVACPAHDEQLVVSISTEANPSPTYTVQGYAYAGGGRRVTRMEITLDDGDTWSLCDIRYPEDDYRQMPFSAPVWGTLDITDRDECFCWAFWKIEIPIEKLKDATSIAIRGMDEGLNLQGKTMYWNPTGMMNNCWFRVVIHSSISETGKTVLRFEHPTMPGLQPGGWMERMKDNGEDILRSHFGVVPTGEESEILSQSKESAKLKKSTVVMTKDGVTRKITMAEVQAHNKESEPWFIVKGEVYDGTGFLTKHPGGAESITLVAGEDATEDFMAIHSIDAKAQLADYHIGTLVVEEAPSAVVPSTPTLPDPIFLNKSKWKAATLISIEKLNHDSRNYRFALEYPEQQLGLPTGQHVYARLRRKVSPGDAEDKGGDPVVEGELVQRAYTPVSSNTAQGFLDLLIKVYFRTPNFPEGGKMTLGFDELQIGDKVEFKGPLGSFRWLGKGMCNWKGVERRARNIGMICGGSGITPIIQVMRGIIHDSEDIDTNVWVLNANKTEADILLRAELEELGKLVGPSRCRQHLVLSKGSADWAHSKGRINKQMLIDHLPPPGPDSLVLICGPDPMINEIVKPGLAELGWDVPNTLVVF</sequence>
<dbReference type="InterPro" id="IPR000572">
    <property type="entry name" value="OxRdtase_Mopterin-bd_dom"/>
</dbReference>